<protein>
    <submittedName>
        <fullName evidence="2">AAA ATPase domain-containing protein</fullName>
    </submittedName>
</protein>
<dbReference type="Proteomes" id="UP000198878">
    <property type="component" value="Unassembled WGS sequence"/>
</dbReference>
<evidence type="ECO:0000259" key="1">
    <source>
        <dbReference type="PROSITE" id="PS50043"/>
    </source>
</evidence>
<dbReference type="AlphaFoldDB" id="A0A1H5QNL3"/>
<dbReference type="GO" id="GO:0006355">
    <property type="term" value="P:regulation of DNA-templated transcription"/>
    <property type="evidence" value="ECO:0007669"/>
    <property type="project" value="InterPro"/>
</dbReference>
<dbReference type="InterPro" id="IPR027417">
    <property type="entry name" value="P-loop_NTPase"/>
</dbReference>
<dbReference type="Pfam" id="PF00196">
    <property type="entry name" value="GerE"/>
    <property type="match status" value="1"/>
</dbReference>
<dbReference type="PROSITE" id="PS50043">
    <property type="entry name" value="HTH_LUXR_2"/>
    <property type="match status" value="1"/>
</dbReference>
<dbReference type="STRING" id="218821.SAMN05421837_1031013"/>
<dbReference type="GO" id="GO:0003677">
    <property type="term" value="F:DNA binding"/>
    <property type="evidence" value="ECO:0007669"/>
    <property type="project" value="InterPro"/>
</dbReference>
<keyword evidence="3" id="KW-1185">Reference proteome</keyword>
<dbReference type="InterPro" id="IPR036388">
    <property type="entry name" value="WH-like_DNA-bd_sf"/>
</dbReference>
<dbReference type="InterPro" id="IPR016032">
    <property type="entry name" value="Sig_transdc_resp-reg_C-effctor"/>
</dbReference>
<feature type="domain" description="HTH luxR-type" evidence="1">
    <location>
        <begin position="790"/>
        <end position="855"/>
    </location>
</feature>
<evidence type="ECO:0000313" key="3">
    <source>
        <dbReference type="Proteomes" id="UP000198878"/>
    </source>
</evidence>
<dbReference type="RefSeq" id="WP_158104058.1">
    <property type="nucleotide sequence ID" value="NZ_FNUJ01000003.1"/>
</dbReference>
<dbReference type="EMBL" id="FNUJ01000003">
    <property type="protein sequence ID" value="SEF27733.1"/>
    <property type="molecule type" value="Genomic_DNA"/>
</dbReference>
<dbReference type="SMART" id="SM00421">
    <property type="entry name" value="HTH_LUXR"/>
    <property type="match status" value="1"/>
</dbReference>
<dbReference type="OrthoDB" id="5164849at2"/>
<name>A0A1H5QNL3_9PSEU</name>
<dbReference type="SMART" id="SM00382">
    <property type="entry name" value="AAA"/>
    <property type="match status" value="1"/>
</dbReference>
<accession>A0A1H5QNL3</accession>
<dbReference type="Gene3D" id="1.10.10.10">
    <property type="entry name" value="Winged helix-like DNA-binding domain superfamily/Winged helix DNA-binding domain"/>
    <property type="match status" value="1"/>
</dbReference>
<dbReference type="PROSITE" id="PS00622">
    <property type="entry name" value="HTH_LUXR_1"/>
    <property type="match status" value="1"/>
</dbReference>
<dbReference type="SUPFAM" id="SSF52540">
    <property type="entry name" value="P-loop containing nucleoside triphosphate hydrolases"/>
    <property type="match status" value="1"/>
</dbReference>
<reference evidence="3" key="1">
    <citation type="submission" date="2016-10" db="EMBL/GenBank/DDBJ databases">
        <authorList>
            <person name="Varghese N."/>
            <person name="Submissions S."/>
        </authorList>
    </citation>
    <scope>NUCLEOTIDE SEQUENCE [LARGE SCALE GENOMIC DNA]</scope>
    <source>
        <strain evidence="3">DSM 44654</strain>
    </source>
</reference>
<proteinExistence type="predicted"/>
<dbReference type="InterPro" id="IPR003593">
    <property type="entry name" value="AAA+_ATPase"/>
</dbReference>
<dbReference type="SUPFAM" id="SSF46894">
    <property type="entry name" value="C-terminal effector domain of the bipartite response regulators"/>
    <property type="match status" value="1"/>
</dbReference>
<dbReference type="InterPro" id="IPR000792">
    <property type="entry name" value="Tscrpt_reg_LuxR_C"/>
</dbReference>
<gene>
    <name evidence="2" type="ORF">SAMN05421837_1031013</name>
</gene>
<evidence type="ECO:0000313" key="2">
    <source>
        <dbReference type="EMBL" id="SEF27733.1"/>
    </source>
</evidence>
<organism evidence="2 3">
    <name type="scientific">Amycolatopsis pretoriensis</name>
    <dbReference type="NCBI Taxonomy" id="218821"/>
    <lineage>
        <taxon>Bacteria</taxon>
        <taxon>Bacillati</taxon>
        <taxon>Actinomycetota</taxon>
        <taxon>Actinomycetes</taxon>
        <taxon>Pseudonocardiales</taxon>
        <taxon>Pseudonocardiaceae</taxon>
        <taxon>Amycolatopsis</taxon>
    </lineage>
</organism>
<sequence length="861" mass="91508">MGRQRADLASRRAVVDALRWNGKRAELVVLRAERGGGKSTLAAKVAGELTQAGFGVLEISGTGPREGWDLFGVHSVLTAVRKSFELMDADPRLAEAIELVSRLCTPESYASPARKTSLLTALTTLFGRLGSGRPLGVLIDDADRIPRSVPLLAAVRRAGHHVVATATGDSDGSEKWRLCDFADRVIDLSPLPAEESEQLLRQIGAVPLDGRTREALRDALQSWYGNPGTLVTTVAELLRRDRLAIAGGRWCLRDPGRAIALPPGHVLTAAVARHGESGTKIVLLAASEAGLTAGDVPVLAEAMGGTAAEYGTVADRLVADGVLRYSGTGRLTCCCPALATFVAERAGSAAAERMHAAIAGRSAATDISAAAHIAAAGRFMPVRPELAGPVREAALRVAPEDRRRTVAYRYAAWWHGGDGVDGSRLRSEMVSALVHTGDYERLGGFVAEAVHRANGLVAADERAGLAVAAALAAVHTGRPVEEPVRKAVAYGDAAISPLTLADRWLVGAPVSPEEIAAAFAPRASNGAVGRVRRERRSGANAAEALAYRDPVPALRAALGPEYRAPTSGFLAHQHRVVEGYASGDWCGALSAARELEFTYGAGEHALACSRLLAAEMCGRRGESRQAKAWLDAAAPSVLPATRAWVATGLRYLDGDAESALAEGWRWYTLHPQTIDEPGLARLLVRLASIAVESDRRRSAGRALAEINHHATTQPGRFSEAALLVRGLINDDATALRAAERLVRSRGDRPDLVALRRHLSRIEGQPCPATFRRSITEVERPDDATGSEAPPSAHFARLSPVERRILDLIRDDKTNRQIALHLRVSAKTVEKHLTRLFAKAGCRTRHGLAMSGLGAGPESIGA</sequence>
<dbReference type="CDD" id="cd06170">
    <property type="entry name" value="LuxR_C_like"/>
    <property type="match status" value="1"/>
</dbReference>